<keyword evidence="2" id="KW-1185">Reference proteome</keyword>
<organism evidence="1 2">
    <name type="scientific">Stephania yunnanensis</name>
    <dbReference type="NCBI Taxonomy" id="152371"/>
    <lineage>
        <taxon>Eukaryota</taxon>
        <taxon>Viridiplantae</taxon>
        <taxon>Streptophyta</taxon>
        <taxon>Embryophyta</taxon>
        <taxon>Tracheophyta</taxon>
        <taxon>Spermatophyta</taxon>
        <taxon>Magnoliopsida</taxon>
        <taxon>Ranunculales</taxon>
        <taxon>Menispermaceae</taxon>
        <taxon>Menispermoideae</taxon>
        <taxon>Cissampelideae</taxon>
        <taxon>Stephania</taxon>
    </lineage>
</organism>
<name>A0AAP0JN01_9MAGN</name>
<sequence length="202" mass="22796">MKELALLNAIDEMVNIGVYKGDNGFKPGYLTHLDEALKISYSASKIKAKPHIEFCIRTLKRDWFIVNDMIHGVKHSSSGFNFNNTLNMVAEDMFGTITLRNGVLKLGGNNESNSENRSDPIASEDVEAIHGTSQSYNDISAAINADKDMRHLVVAAMEEVPKILEVDRTMYNVKIMRRPELMHVFLSCKAPFRLAWLQRILP</sequence>
<protein>
    <submittedName>
        <fullName evidence="1">Uncharacterized protein</fullName>
    </submittedName>
</protein>
<dbReference type="EMBL" id="JBBNAF010000006">
    <property type="protein sequence ID" value="KAK9135842.1"/>
    <property type="molecule type" value="Genomic_DNA"/>
</dbReference>
<evidence type="ECO:0000313" key="2">
    <source>
        <dbReference type="Proteomes" id="UP001420932"/>
    </source>
</evidence>
<dbReference type="PANTHER" id="PTHR46250">
    <property type="entry name" value="MYB/SANT-LIKE DNA-BINDING DOMAIN PROTEIN-RELATED"/>
    <property type="match status" value="1"/>
</dbReference>
<accession>A0AAP0JN01</accession>
<comment type="caution">
    <text evidence="1">The sequence shown here is derived from an EMBL/GenBank/DDBJ whole genome shotgun (WGS) entry which is preliminary data.</text>
</comment>
<dbReference type="Proteomes" id="UP001420932">
    <property type="component" value="Unassembled WGS sequence"/>
</dbReference>
<dbReference type="PANTHER" id="PTHR46250:SF17">
    <property type="entry name" value="MYB_SANT-LIKE DOMAIN-CONTAINING PROTEIN"/>
    <property type="match status" value="1"/>
</dbReference>
<proteinExistence type="predicted"/>
<dbReference type="AlphaFoldDB" id="A0AAP0JN01"/>
<gene>
    <name evidence="1" type="ORF">Syun_015172</name>
</gene>
<evidence type="ECO:0000313" key="1">
    <source>
        <dbReference type="EMBL" id="KAK9135842.1"/>
    </source>
</evidence>
<reference evidence="1 2" key="1">
    <citation type="submission" date="2024-01" db="EMBL/GenBank/DDBJ databases">
        <title>Genome assemblies of Stephania.</title>
        <authorList>
            <person name="Yang L."/>
        </authorList>
    </citation>
    <scope>NUCLEOTIDE SEQUENCE [LARGE SCALE GENOMIC DNA]</scope>
    <source>
        <strain evidence="1">YNDBR</strain>
        <tissue evidence="1">Leaf</tissue>
    </source>
</reference>